<comment type="caution">
    <text evidence="1">The sequence shown here is derived from an EMBL/GenBank/DDBJ whole genome shotgun (WGS) entry which is preliminary data.</text>
</comment>
<evidence type="ECO:0000313" key="2">
    <source>
        <dbReference type="Proteomes" id="UP000004621"/>
    </source>
</evidence>
<sequence length="82" mass="9226">MFKFKMYESPRFNLDDKLYALAVLSKSWALLGVSSNAKPSMGWFTHSGLDAYRLLAFGDVRHVAGVGAKNRTNPSLKRFWVG</sequence>
<organism evidence="1 2">
    <name type="scientific">Neisseria subflava NJ9703</name>
    <dbReference type="NCBI Taxonomy" id="546268"/>
    <lineage>
        <taxon>Bacteria</taxon>
        <taxon>Pseudomonadati</taxon>
        <taxon>Pseudomonadota</taxon>
        <taxon>Betaproteobacteria</taxon>
        <taxon>Neisseriales</taxon>
        <taxon>Neisseriaceae</taxon>
        <taxon>Neisseria</taxon>
    </lineage>
</organism>
<dbReference type="AlphaFoldDB" id="A0A9W5MZ08"/>
<dbReference type="Proteomes" id="UP000004621">
    <property type="component" value="Unassembled WGS sequence"/>
</dbReference>
<dbReference type="EMBL" id="ACEO02000008">
    <property type="protein sequence ID" value="EFC51725.1"/>
    <property type="molecule type" value="Genomic_DNA"/>
</dbReference>
<reference evidence="1 2" key="1">
    <citation type="submission" date="2010-01" db="EMBL/GenBank/DDBJ databases">
        <authorList>
            <person name="Weinstock G."/>
            <person name="Sodergren E."/>
            <person name="Clifton S."/>
            <person name="Fulton L."/>
            <person name="Fulton B."/>
            <person name="Courtney L."/>
            <person name="Fronick C."/>
            <person name="Harrison M."/>
            <person name="Strong C."/>
            <person name="Farmer C."/>
            <person name="Delahaunty K."/>
            <person name="Markovic C."/>
            <person name="Hall O."/>
            <person name="Minx P."/>
            <person name="Tomlinson C."/>
            <person name="Mitreva M."/>
            <person name="Nelson J."/>
            <person name="Hou S."/>
            <person name="Wollam A."/>
            <person name="Pepin K.H."/>
            <person name="Johnson M."/>
            <person name="Bhonagiri V."/>
            <person name="Nash W.E."/>
            <person name="Warren W."/>
            <person name="Chinwalla A."/>
            <person name="Mardis E.R."/>
            <person name="Wilson R.K."/>
        </authorList>
    </citation>
    <scope>NUCLEOTIDE SEQUENCE [LARGE SCALE GENOMIC DNA]</scope>
    <source>
        <strain evidence="1 2">NJ9703</strain>
    </source>
</reference>
<evidence type="ECO:0000313" key="1">
    <source>
        <dbReference type="EMBL" id="EFC51725.1"/>
    </source>
</evidence>
<name>A0A9W5MZ08_NEISU</name>
<proteinExistence type="predicted"/>
<accession>A0A9W5MZ08</accession>
<protein>
    <submittedName>
        <fullName evidence="1">Uncharacterized protein</fullName>
    </submittedName>
</protein>
<gene>
    <name evidence="1" type="ORF">NEISUBOT_04716</name>
</gene>